<evidence type="ECO:0000313" key="3">
    <source>
        <dbReference type="EMBL" id="OBY11356.1"/>
    </source>
</evidence>
<dbReference type="Proteomes" id="UP000092714">
    <property type="component" value="Unassembled WGS sequence"/>
</dbReference>
<dbReference type="AlphaFoldDB" id="A0A174USQ1"/>
<name>A0A174USQ1_9CLOT</name>
<dbReference type="eggNOG" id="ENOG502Z8AD">
    <property type="taxonomic scope" value="Bacteria"/>
</dbReference>
<evidence type="ECO:0000256" key="2">
    <source>
        <dbReference type="SAM" id="SignalP"/>
    </source>
</evidence>
<keyword evidence="2" id="KW-0732">Signal</keyword>
<dbReference type="RefSeq" id="WP_055184139.1">
    <property type="nucleotide sequence ID" value="NZ_CAXSZC010000013.1"/>
</dbReference>
<proteinExistence type="predicted"/>
<feature type="compositionally biased region" description="Low complexity" evidence="1">
    <location>
        <begin position="282"/>
        <end position="295"/>
    </location>
</feature>
<sequence length="602" mass="62706">MKRKFVTLLLTLALGASLVSCSKDNNEESSTPSVEESTLVEMKSIEDESIGEVDTYIELGDSININGGGAQADNNKVNITSSGTYSISGTLKDGQIVVNAGDNDKVYIVLNGINITSSNSAPIYVKNADKTIISLADETENVVEDSTNYVFEDGSADEPSAVIFSKDDLTFIGNGSLTVKGNYNNGITSKDDLRIQSGNISVTAINTALRGKDSLTVKNGNITIDTQGDGMKANNDTDTSKGYIWIENGVFNITAGEDGIQAETELLINSGEFNIKTGGGSSNSSTSDNGNWGNWRMNDKGERPVFNDVQEEATEETASAKGIKATSKITIDNGSFDINSSDDSIHSNGELVINGGEIKISSGDDGVHADTSLVINAGNINISKSYEGIEGEKITLNDGNINVVASDDGINAAGGNDSSSLNGRPGQNGFGSNSSGEIKINGGTIKVDVKGDGIDSNGSIYITGGEVIVNGPTNNGNGSLDYDRNFDISGGTLIAVGSLGMAQGPSDSSTQKSVSIGVNNQQGNVEFKILSSSGEEIVKYTPTKQYSSIIVSSSKFKDGESYDLYIGNSKVQNFTISGSVTNVGSSNGGNMGMPGGGKGNRR</sequence>
<gene>
    <name evidence="3" type="ORF">CP373A1_05225</name>
</gene>
<dbReference type="OrthoDB" id="9812829at2"/>
<evidence type="ECO:0000313" key="4">
    <source>
        <dbReference type="Proteomes" id="UP000092714"/>
    </source>
</evidence>
<dbReference type="PROSITE" id="PS51257">
    <property type="entry name" value="PROKAR_LIPOPROTEIN"/>
    <property type="match status" value="1"/>
</dbReference>
<dbReference type="InterPro" id="IPR025584">
    <property type="entry name" value="Cthe_2159"/>
</dbReference>
<accession>A0A174USQ1</accession>
<feature type="signal peptide" evidence="2">
    <location>
        <begin position="1"/>
        <end position="22"/>
    </location>
</feature>
<feature type="region of interest" description="Disordered" evidence="1">
    <location>
        <begin position="277"/>
        <end position="303"/>
    </location>
</feature>
<keyword evidence="4" id="KW-1185">Reference proteome</keyword>
<dbReference type="EMBL" id="MAPZ01000014">
    <property type="protein sequence ID" value="OBY11356.1"/>
    <property type="molecule type" value="Genomic_DNA"/>
</dbReference>
<organism evidence="3 4">
    <name type="scientific">Clostridium paraputrificum</name>
    <dbReference type="NCBI Taxonomy" id="29363"/>
    <lineage>
        <taxon>Bacteria</taxon>
        <taxon>Bacillati</taxon>
        <taxon>Bacillota</taxon>
        <taxon>Clostridia</taxon>
        <taxon>Eubacteriales</taxon>
        <taxon>Clostridiaceae</taxon>
        <taxon>Clostridium</taxon>
    </lineage>
</organism>
<evidence type="ECO:0000256" key="1">
    <source>
        <dbReference type="SAM" id="MobiDB-lite"/>
    </source>
</evidence>
<dbReference type="Pfam" id="PF14262">
    <property type="entry name" value="Cthe_2159"/>
    <property type="match status" value="1"/>
</dbReference>
<protein>
    <submittedName>
        <fullName evidence="3">Dockerin type 1</fullName>
    </submittedName>
</protein>
<reference evidence="3 4" key="1">
    <citation type="submission" date="2016-06" db="EMBL/GenBank/DDBJ databases">
        <authorList>
            <person name="Kjaerup R.B."/>
            <person name="Dalgaard T.S."/>
            <person name="Juul-Madsen H.R."/>
        </authorList>
    </citation>
    <scope>NUCLEOTIDE SEQUENCE [LARGE SCALE GENOMIC DNA]</scope>
    <source>
        <strain evidence="3 4">373-A1</strain>
    </source>
</reference>
<comment type="caution">
    <text evidence="3">The sequence shown here is derived from an EMBL/GenBank/DDBJ whole genome shotgun (WGS) entry which is preliminary data.</text>
</comment>
<feature type="chain" id="PRO_5039683920" evidence="2">
    <location>
        <begin position="23"/>
        <end position="602"/>
    </location>
</feature>
<feature type="region of interest" description="Disordered" evidence="1">
    <location>
        <begin position="414"/>
        <end position="435"/>
    </location>
</feature>